<protein>
    <submittedName>
        <fullName evidence="6">Nucleotide sugar dehydrogenase</fullName>
    </submittedName>
</protein>
<dbReference type="AlphaFoldDB" id="A0A931MV69"/>
<keyword evidence="2" id="KW-0560">Oxidoreductase</keyword>
<dbReference type="SUPFAM" id="SSF48179">
    <property type="entry name" value="6-phosphogluconate dehydrogenase C-terminal domain-like"/>
    <property type="match status" value="1"/>
</dbReference>
<comment type="caution">
    <text evidence="6">The sequence shown here is derived from an EMBL/GenBank/DDBJ whole genome shotgun (WGS) entry which is preliminary data.</text>
</comment>
<dbReference type="InterPro" id="IPR036291">
    <property type="entry name" value="NAD(P)-bd_dom_sf"/>
</dbReference>
<keyword evidence="7" id="KW-1185">Reference proteome</keyword>
<dbReference type="InterPro" id="IPR036220">
    <property type="entry name" value="UDP-Glc/GDP-Man_DH_C_sf"/>
</dbReference>
<dbReference type="Proteomes" id="UP000614490">
    <property type="component" value="Unassembled WGS sequence"/>
</dbReference>
<dbReference type="Gene3D" id="3.40.50.720">
    <property type="entry name" value="NAD(P)-binding Rossmann-like Domain"/>
    <property type="match status" value="2"/>
</dbReference>
<dbReference type="PANTHER" id="PTHR43491:SF2">
    <property type="entry name" value="UDP-N-ACETYL-D-MANNOSAMINE DEHYDROGENASE"/>
    <property type="match status" value="1"/>
</dbReference>
<dbReference type="InterPro" id="IPR014026">
    <property type="entry name" value="UDP-Glc/GDP-Man_DH_dimer"/>
</dbReference>
<dbReference type="EMBL" id="JADZSC010000002">
    <property type="protein sequence ID" value="MBH0230713.1"/>
    <property type="molecule type" value="Genomic_DNA"/>
</dbReference>
<dbReference type="InterPro" id="IPR008927">
    <property type="entry name" value="6-PGluconate_DH-like_C_sf"/>
</dbReference>
<dbReference type="SUPFAM" id="SSF51735">
    <property type="entry name" value="NAD(P)-binding Rossmann-fold domains"/>
    <property type="match status" value="1"/>
</dbReference>
<evidence type="ECO:0000313" key="6">
    <source>
        <dbReference type="EMBL" id="MBH0230713.1"/>
    </source>
</evidence>
<comment type="similarity">
    <text evidence="1 4">Belongs to the UDP-glucose/GDP-mannose dehydrogenase family.</text>
</comment>
<dbReference type="InterPro" id="IPR017476">
    <property type="entry name" value="UDP-Glc/GDP-Man"/>
</dbReference>
<evidence type="ECO:0000256" key="1">
    <source>
        <dbReference type="ARBA" id="ARBA00006601"/>
    </source>
</evidence>
<dbReference type="InterPro" id="IPR028359">
    <property type="entry name" value="UDP_ManNAc/GlcNAc_DH"/>
</dbReference>
<dbReference type="RefSeq" id="WP_197317330.1">
    <property type="nucleotide sequence ID" value="NZ_JADZSC010000002.1"/>
</dbReference>
<dbReference type="Pfam" id="PF03721">
    <property type="entry name" value="UDPG_MGDP_dh_N"/>
    <property type="match status" value="1"/>
</dbReference>
<dbReference type="PIRSF" id="PIRSF000124">
    <property type="entry name" value="UDPglc_GDPman_dh"/>
    <property type="match status" value="1"/>
</dbReference>
<sequence length="425" mass="47216">MKKSLCVVGLGYIGLPTSVMFAIHGHKVHGVDINQKAVEMINNKQLHIEENGLQERLEEAVDSGMFKASVEPTEADVFVIAVPSPIREDKTANLDYVRKATEAIVPFVKKGNLVILESTVPPRTVEDVMLPVLEETGLEIGEELFVSHSPERVIPGKVFQELVDNDRIVGGINEKSSEMTKELYQSFVKGNIHLTDATTAEMAKVIENTYRDVNIAFANELALISDRIGVNAWEAIELANYHPRVNIHTPGPGVGGHCIAVDPWFLAEIQPDLSKIIQLSRNTNDHMPKYTADRIEKMLKENFIQDPKVALFGLSFKANIDDQRESPSLKVIMHLVEKGISFTTFDPHIKENVASNQTQNMDEALDGADLVVILTDHDEFKTLDPGEVQGKMRNKLVFDTKNALSLDQWKEAGFIATRLGDSKNG</sequence>
<dbReference type="InterPro" id="IPR014027">
    <property type="entry name" value="UDP-Glc/GDP-Man_DH_C"/>
</dbReference>
<dbReference type="NCBIfam" id="TIGR03026">
    <property type="entry name" value="NDP-sugDHase"/>
    <property type="match status" value="1"/>
</dbReference>
<evidence type="ECO:0000256" key="4">
    <source>
        <dbReference type="PIRNR" id="PIRNR000124"/>
    </source>
</evidence>
<feature type="domain" description="UDP-glucose/GDP-mannose dehydrogenase C-terminal" evidence="5">
    <location>
        <begin position="310"/>
        <end position="406"/>
    </location>
</feature>
<accession>A0A931MV69</accession>
<evidence type="ECO:0000256" key="3">
    <source>
        <dbReference type="ARBA" id="ARBA00023027"/>
    </source>
</evidence>
<evidence type="ECO:0000259" key="5">
    <source>
        <dbReference type="SMART" id="SM00984"/>
    </source>
</evidence>
<dbReference type="Pfam" id="PF03720">
    <property type="entry name" value="UDPG_MGDP_dh_C"/>
    <property type="match status" value="1"/>
</dbReference>
<dbReference type="SUPFAM" id="SSF52413">
    <property type="entry name" value="UDP-glucose/GDP-mannose dehydrogenase C-terminal domain"/>
    <property type="match status" value="1"/>
</dbReference>
<evidence type="ECO:0000256" key="2">
    <source>
        <dbReference type="ARBA" id="ARBA00023002"/>
    </source>
</evidence>
<gene>
    <name evidence="6" type="ORF">H0267_10845</name>
</gene>
<reference evidence="6 7" key="1">
    <citation type="journal article" date="2005" name="Int. J. Syst. Evol. Microbiol.">
        <title>Halobacillus yeomjeoni sp. nov., isolated from a marine solar saltern in Korea.</title>
        <authorList>
            <person name="Yoon J.H."/>
            <person name="Kang S.J."/>
            <person name="Lee C.H."/>
            <person name="Oh H.W."/>
            <person name="Oh T.K."/>
        </authorList>
    </citation>
    <scope>NUCLEOTIDE SEQUENCE [LARGE SCALE GENOMIC DNA]</scope>
    <source>
        <strain evidence="6 7">KCTC 3957</strain>
    </source>
</reference>
<dbReference type="PIRSF" id="PIRSF500136">
    <property type="entry name" value="UDP_ManNAc_DH"/>
    <property type="match status" value="1"/>
</dbReference>
<organism evidence="6 7">
    <name type="scientific">Halobacillus yeomjeoni</name>
    <dbReference type="NCBI Taxonomy" id="311194"/>
    <lineage>
        <taxon>Bacteria</taxon>
        <taxon>Bacillati</taxon>
        <taxon>Bacillota</taxon>
        <taxon>Bacilli</taxon>
        <taxon>Bacillales</taxon>
        <taxon>Bacillaceae</taxon>
        <taxon>Halobacillus</taxon>
    </lineage>
</organism>
<dbReference type="PANTHER" id="PTHR43491">
    <property type="entry name" value="UDP-N-ACETYL-D-MANNOSAMINE DEHYDROGENASE"/>
    <property type="match status" value="1"/>
</dbReference>
<proteinExistence type="inferred from homology"/>
<dbReference type="InterPro" id="IPR001732">
    <property type="entry name" value="UDP-Glc/GDP-Man_DH_N"/>
</dbReference>
<dbReference type="GO" id="GO:0016616">
    <property type="term" value="F:oxidoreductase activity, acting on the CH-OH group of donors, NAD or NADP as acceptor"/>
    <property type="evidence" value="ECO:0007669"/>
    <property type="project" value="InterPro"/>
</dbReference>
<name>A0A931MV69_9BACI</name>
<evidence type="ECO:0000313" key="7">
    <source>
        <dbReference type="Proteomes" id="UP000614490"/>
    </source>
</evidence>
<dbReference type="GO" id="GO:0051287">
    <property type="term" value="F:NAD binding"/>
    <property type="evidence" value="ECO:0007669"/>
    <property type="project" value="InterPro"/>
</dbReference>
<dbReference type="Pfam" id="PF00984">
    <property type="entry name" value="UDPG_MGDP_dh"/>
    <property type="match status" value="1"/>
</dbReference>
<dbReference type="GO" id="GO:0016628">
    <property type="term" value="F:oxidoreductase activity, acting on the CH-CH group of donors, NAD or NADP as acceptor"/>
    <property type="evidence" value="ECO:0007669"/>
    <property type="project" value="InterPro"/>
</dbReference>
<keyword evidence="3" id="KW-0520">NAD</keyword>
<dbReference type="GO" id="GO:0000271">
    <property type="term" value="P:polysaccharide biosynthetic process"/>
    <property type="evidence" value="ECO:0007669"/>
    <property type="project" value="InterPro"/>
</dbReference>
<dbReference type="SMART" id="SM00984">
    <property type="entry name" value="UDPG_MGDP_dh_C"/>
    <property type="match status" value="1"/>
</dbReference>